<organism evidence="1 2">
    <name type="scientific">Oryzias melastigma</name>
    <name type="common">Marine medaka</name>
    <dbReference type="NCBI Taxonomy" id="30732"/>
    <lineage>
        <taxon>Eukaryota</taxon>
        <taxon>Metazoa</taxon>
        <taxon>Chordata</taxon>
        <taxon>Craniata</taxon>
        <taxon>Vertebrata</taxon>
        <taxon>Euteleostomi</taxon>
        <taxon>Actinopterygii</taxon>
        <taxon>Neopterygii</taxon>
        <taxon>Teleostei</taxon>
        <taxon>Neoteleostei</taxon>
        <taxon>Acanthomorphata</taxon>
        <taxon>Ovalentaria</taxon>
        <taxon>Atherinomorphae</taxon>
        <taxon>Beloniformes</taxon>
        <taxon>Adrianichthyidae</taxon>
        <taxon>Oryziinae</taxon>
        <taxon>Oryzias</taxon>
    </lineage>
</organism>
<evidence type="ECO:0000313" key="2">
    <source>
        <dbReference type="Proteomes" id="UP000646548"/>
    </source>
</evidence>
<dbReference type="Proteomes" id="UP000646548">
    <property type="component" value="Unassembled WGS sequence"/>
</dbReference>
<dbReference type="AlphaFoldDB" id="A0A834CIZ6"/>
<dbReference type="EMBL" id="WKFB01000164">
    <property type="protein sequence ID" value="KAF6733312.1"/>
    <property type="molecule type" value="Genomic_DNA"/>
</dbReference>
<name>A0A834CIZ6_ORYME</name>
<protein>
    <submittedName>
        <fullName evidence="1">Uncharacterized protein</fullName>
    </submittedName>
</protein>
<gene>
    <name evidence="1" type="ORF">FQA47_000896</name>
</gene>
<evidence type="ECO:0000313" key="1">
    <source>
        <dbReference type="EMBL" id="KAF6733312.1"/>
    </source>
</evidence>
<comment type="caution">
    <text evidence="1">The sequence shown here is derived from an EMBL/GenBank/DDBJ whole genome shotgun (WGS) entry which is preliminary data.</text>
</comment>
<accession>A0A834CIZ6</accession>
<reference evidence="1" key="1">
    <citation type="journal article" name="BMC Genomics">
        <title>Long-read sequencing and de novo genome assembly of marine medaka (Oryzias melastigma).</title>
        <authorList>
            <person name="Liang P."/>
            <person name="Saqib H.S.A."/>
            <person name="Ni X."/>
            <person name="Shen Y."/>
        </authorList>
    </citation>
    <scope>NUCLEOTIDE SEQUENCE</scope>
    <source>
        <strain evidence="1">Bigg-433</strain>
    </source>
</reference>
<sequence length="100" mass="11595">MCLWRFSVIQVTLPTNNLTNRRIKCVETSFFPRMTSITEVPQFPHAPLNQNGSNEPLRMVLSTFKRQGSLMKDDCSKTEKEKDLMMKESTIYAFSDCNLQ</sequence>
<proteinExistence type="predicted"/>